<evidence type="ECO:0000313" key="1">
    <source>
        <dbReference type="EMBL" id="MBN2974485.1"/>
    </source>
</evidence>
<dbReference type="EMBL" id="JAFHKJ010000002">
    <property type="protein sequence ID" value="MBN2974485.1"/>
    <property type="molecule type" value="Genomic_DNA"/>
</dbReference>
<sequence>MSRDEMLVDGSMQSDFYVKQMDALSIERSREANLGLKRLTRKVLNNHAAEQGSQL</sequence>
<gene>
    <name evidence="1" type="ORF">JWR99_00100</name>
</gene>
<organism evidence="1 2">
    <name type="scientific">Pseudomonas lactucae</name>
    <dbReference type="NCBI Taxonomy" id="2813360"/>
    <lineage>
        <taxon>Bacteria</taxon>
        <taxon>Pseudomonadati</taxon>
        <taxon>Pseudomonadota</taxon>
        <taxon>Gammaproteobacteria</taxon>
        <taxon>Pseudomonadales</taxon>
        <taxon>Pseudomonadaceae</taxon>
        <taxon>Pseudomonas</taxon>
    </lineage>
</organism>
<reference evidence="1 2" key="2">
    <citation type="journal article" date="2023" name="Plant Pathol.">
        <title>Dismantling and reorganizing Pseudomonas marginalis sensu#lato.</title>
        <authorList>
            <person name="Sawada H."/>
            <person name="Fujikawa T."/>
            <person name="Satou M."/>
        </authorList>
    </citation>
    <scope>NUCLEOTIDE SEQUENCE [LARGE SCALE GENOMIC DNA]</scope>
    <source>
        <strain evidence="1 2">MAFF 301381</strain>
    </source>
</reference>
<evidence type="ECO:0000313" key="2">
    <source>
        <dbReference type="Proteomes" id="UP001154860"/>
    </source>
</evidence>
<protein>
    <submittedName>
        <fullName evidence="1">Uncharacterized protein</fullName>
    </submittedName>
</protein>
<keyword evidence="2" id="KW-1185">Reference proteome</keyword>
<dbReference type="AlphaFoldDB" id="A0A9X0Y6A6"/>
<dbReference type="Proteomes" id="UP001154860">
    <property type="component" value="Unassembled WGS sequence"/>
</dbReference>
<reference evidence="1 2" key="1">
    <citation type="journal article" date="2021" name="Int. J. Syst. Evol. Microbiol.">
        <title>Pseudomonas lactucae sp. nov., a pathogen causing bacterial rot of lettuce in Japan.</title>
        <authorList>
            <person name="Sawada H."/>
            <person name="Fujikawa T."/>
            <person name="Satou M."/>
        </authorList>
    </citation>
    <scope>NUCLEOTIDE SEQUENCE [LARGE SCALE GENOMIC DNA]</scope>
    <source>
        <strain evidence="1 2">MAFF 301381</strain>
    </source>
</reference>
<comment type="caution">
    <text evidence="1">The sequence shown here is derived from an EMBL/GenBank/DDBJ whole genome shotgun (WGS) entry which is preliminary data.</text>
</comment>
<proteinExistence type="predicted"/>
<name>A0A9X0Y6A6_9PSED</name>
<dbReference type="RefSeq" id="WP_179119935.1">
    <property type="nucleotide sequence ID" value="NZ_JAFHKI010000002.1"/>
</dbReference>
<accession>A0A9X0Y6A6</accession>